<dbReference type="AlphaFoldDB" id="A0A1B0ZUF6"/>
<dbReference type="Proteomes" id="UP001218364">
    <property type="component" value="Unassembled WGS sequence"/>
</dbReference>
<dbReference type="PANTHER" id="PTHR33973:SF4">
    <property type="entry name" value="OS07G0153300 PROTEIN"/>
    <property type="match status" value="1"/>
</dbReference>
<dbReference type="Pfam" id="PF07103">
    <property type="entry name" value="DUF1365"/>
    <property type="match status" value="1"/>
</dbReference>
<evidence type="ECO:0000313" key="4">
    <source>
        <dbReference type="Proteomes" id="UP001218364"/>
    </source>
</evidence>
<dbReference type="PATRIC" id="fig|60890.4.peg.2881"/>
<organism evidence="1 3">
    <name type="scientific">Phaeobacter gallaeciensis</name>
    <dbReference type="NCBI Taxonomy" id="60890"/>
    <lineage>
        <taxon>Bacteria</taxon>
        <taxon>Pseudomonadati</taxon>
        <taxon>Pseudomonadota</taxon>
        <taxon>Alphaproteobacteria</taxon>
        <taxon>Rhodobacterales</taxon>
        <taxon>Roseobacteraceae</taxon>
        <taxon>Phaeobacter</taxon>
    </lineage>
</organism>
<accession>A0A1B0ZUF6</accession>
<protein>
    <submittedName>
        <fullName evidence="1">Cyclopropane-fatty-acyl-phospholipid synthase</fullName>
    </submittedName>
    <submittedName>
        <fullName evidence="2">DUF1365 domain-containing protein</fullName>
    </submittedName>
</protein>
<dbReference type="OrthoDB" id="9778801at2"/>
<reference evidence="1 3" key="1">
    <citation type="submission" date="2016-04" db="EMBL/GenBank/DDBJ databases">
        <authorList>
            <person name="Evans L.H."/>
            <person name="Alamgir A."/>
            <person name="Owens N."/>
            <person name="Weber N.D."/>
            <person name="Virtaneva K."/>
            <person name="Barbian K."/>
            <person name="Babar A."/>
            <person name="Rosenke K."/>
        </authorList>
    </citation>
    <scope>NUCLEOTIDE SEQUENCE [LARGE SCALE GENOMIC DNA]</scope>
    <source>
        <strain evidence="1 3">JL2886</strain>
    </source>
</reference>
<dbReference type="Proteomes" id="UP000092565">
    <property type="component" value="Chromosome"/>
</dbReference>
<evidence type="ECO:0000313" key="1">
    <source>
        <dbReference type="EMBL" id="ANP37843.1"/>
    </source>
</evidence>
<dbReference type="RefSeq" id="WP_065272604.1">
    <property type="nucleotide sequence ID" value="NZ_CP015124.1"/>
</dbReference>
<keyword evidence="3" id="KW-1185">Reference proteome</keyword>
<evidence type="ECO:0000313" key="3">
    <source>
        <dbReference type="Proteomes" id="UP000092565"/>
    </source>
</evidence>
<dbReference type="InterPro" id="IPR010775">
    <property type="entry name" value="DUF1365"/>
</dbReference>
<dbReference type="EMBL" id="CP015124">
    <property type="protein sequence ID" value="ANP37843.1"/>
    <property type="molecule type" value="Genomic_DNA"/>
</dbReference>
<proteinExistence type="predicted"/>
<evidence type="ECO:0000313" key="2">
    <source>
        <dbReference type="EMBL" id="MDE4165307.1"/>
    </source>
</evidence>
<reference evidence="2 4" key="2">
    <citation type="submission" date="2023-02" db="EMBL/GenBank/DDBJ databases">
        <title>Population genomics of bacteria associated with diatom.</title>
        <authorList>
            <person name="Xie J."/>
            <person name="Wang H."/>
        </authorList>
    </citation>
    <scope>NUCLEOTIDE SEQUENCE [LARGE SCALE GENOMIC DNA]</scope>
    <source>
        <strain evidence="2 4">PT47_8</strain>
    </source>
</reference>
<dbReference type="EMBL" id="JARCJK010000002">
    <property type="protein sequence ID" value="MDE4165307.1"/>
    <property type="molecule type" value="Genomic_DNA"/>
</dbReference>
<sequence>MSDSPAPLWPDHIAGHTSHARRGGIRNAFRYGVDYVLIDPLSEARPGLFSRNGFNLSSVNDRNHGGAPGAGRGLPWAQEVFAGAGLELDGLQILLLTQPGFLWYTFNPVSFWLAMEGDTLRAVIAEVSNTFGDRHSYLCHLDGFAPITAGDEITASKIFHVSPFQQIAGDYRFHYDIRPDRIAIRIALEHGAEGVIATLTGRRRQLSNGSILRAALRRPFGAFRTIALIHWQALKLKLKGAPYRSRPLPPKQEVS</sequence>
<name>A0A1B0ZUF6_9RHOB</name>
<dbReference type="PANTHER" id="PTHR33973">
    <property type="entry name" value="OS07G0153300 PROTEIN"/>
    <property type="match status" value="1"/>
</dbReference>
<gene>
    <name evidence="1" type="ORF">JL2886_02957</name>
    <name evidence="2" type="ORF">PXK24_06355</name>
</gene>